<dbReference type="Proteomes" id="UP000053593">
    <property type="component" value="Unassembled WGS sequence"/>
</dbReference>
<accession>A0A0D0BA81</accession>
<name>A0A0D0BA81_9AGAR</name>
<feature type="region of interest" description="Disordered" evidence="1">
    <location>
        <begin position="208"/>
        <end position="250"/>
    </location>
</feature>
<proteinExistence type="predicted"/>
<evidence type="ECO:0000256" key="1">
    <source>
        <dbReference type="SAM" id="MobiDB-lite"/>
    </source>
</evidence>
<dbReference type="HOGENOM" id="CLU_700308_0_0_1"/>
<keyword evidence="3" id="KW-1185">Reference proteome</keyword>
<dbReference type="EMBL" id="KN834774">
    <property type="protein sequence ID" value="KIK60595.1"/>
    <property type="molecule type" value="Genomic_DNA"/>
</dbReference>
<organism evidence="2 3">
    <name type="scientific">Collybiopsis luxurians FD-317 M1</name>
    <dbReference type="NCBI Taxonomy" id="944289"/>
    <lineage>
        <taxon>Eukaryota</taxon>
        <taxon>Fungi</taxon>
        <taxon>Dikarya</taxon>
        <taxon>Basidiomycota</taxon>
        <taxon>Agaricomycotina</taxon>
        <taxon>Agaricomycetes</taxon>
        <taxon>Agaricomycetidae</taxon>
        <taxon>Agaricales</taxon>
        <taxon>Marasmiineae</taxon>
        <taxon>Omphalotaceae</taxon>
        <taxon>Collybiopsis</taxon>
        <taxon>Collybiopsis luxurians</taxon>
    </lineage>
</organism>
<feature type="compositionally biased region" description="Low complexity" evidence="1">
    <location>
        <begin position="208"/>
        <end position="242"/>
    </location>
</feature>
<evidence type="ECO:0000313" key="3">
    <source>
        <dbReference type="Proteomes" id="UP000053593"/>
    </source>
</evidence>
<evidence type="ECO:0000313" key="2">
    <source>
        <dbReference type="EMBL" id="KIK60595.1"/>
    </source>
</evidence>
<gene>
    <name evidence="2" type="ORF">GYMLUDRAFT_59362</name>
</gene>
<protein>
    <submittedName>
        <fullName evidence="2">Uncharacterized protein</fullName>
    </submittedName>
</protein>
<reference evidence="2 3" key="1">
    <citation type="submission" date="2014-04" db="EMBL/GenBank/DDBJ databases">
        <title>Evolutionary Origins and Diversification of the Mycorrhizal Mutualists.</title>
        <authorList>
            <consortium name="DOE Joint Genome Institute"/>
            <consortium name="Mycorrhizal Genomics Consortium"/>
            <person name="Kohler A."/>
            <person name="Kuo A."/>
            <person name="Nagy L.G."/>
            <person name="Floudas D."/>
            <person name="Copeland A."/>
            <person name="Barry K.W."/>
            <person name="Cichocki N."/>
            <person name="Veneault-Fourrey C."/>
            <person name="LaButti K."/>
            <person name="Lindquist E.A."/>
            <person name="Lipzen A."/>
            <person name="Lundell T."/>
            <person name="Morin E."/>
            <person name="Murat C."/>
            <person name="Riley R."/>
            <person name="Ohm R."/>
            <person name="Sun H."/>
            <person name="Tunlid A."/>
            <person name="Henrissat B."/>
            <person name="Grigoriev I.V."/>
            <person name="Hibbett D.S."/>
            <person name="Martin F."/>
        </authorList>
    </citation>
    <scope>NUCLEOTIDE SEQUENCE [LARGE SCALE GENOMIC DNA]</scope>
    <source>
        <strain evidence="2 3">FD-317 M1</strain>
    </source>
</reference>
<sequence length="394" mass="42583">MGHLTHSALWHSPISVPETQHPQKGMALQTHYIRCAHLDPHKTDQQLAEEAEVSLNYLSLPSDPSQLLLWPDLDIGICTIFWDTLQTSKSLWGSTKDGKDKEWDDTIHFYLPSCSKCKMAGVSVWYWLVRHSVTTVQCAQPQTIAVQLLTSSVSDKFMMQWHFSDIGHFTLIEAGPWNTYLSVIHCHCMFQAIPQPFLSPATGPTRISTASSLPASTSPTQQPSTSIPSSSSQPPASQSTYPTPLPDPFLLPPHPQPCTSAVLTIVLPQTILVGSLGKAQYVIPAGSKSSIPMLGSVGTSMGQAELIGSRQPDLSGIDLVPEYSTQAGFGATGGSDFLETLNSALPSIPLPPVTLKQHTFPCPALPTSQAYMPSIVDAHSVSAWDCGFPELSTS</sequence>
<dbReference type="AlphaFoldDB" id="A0A0D0BA81"/>